<proteinExistence type="predicted"/>
<feature type="compositionally biased region" description="Polar residues" evidence="1">
    <location>
        <begin position="507"/>
        <end position="524"/>
    </location>
</feature>
<dbReference type="AlphaFoldDB" id="A0A5N6K436"/>
<dbReference type="EMBL" id="VIGI01000008">
    <property type="protein sequence ID" value="KAB8297073.1"/>
    <property type="molecule type" value="Genomic_DNA"/>
</dbReference>
<evidence type="ECO:0000313" key="2">
    <source>
        <dbReference type="EMBL" id="KAB8297073.1"/>
    </source>
</evidence>
<feature type="compositionally biased region" description="Polar residues" evidence="1">
    <location>
        <begin position="558"/>
        <end position="567"/>
    </location>
</feature>
<protein>
    <submittedName>
        <fullName evidence="2">Uncharacterized protein</fullName>
    </submittedName>
</protein>
<evidence type="ECO:0000313" key="3">
    <source>
        <dbReference type="Proteomes" id="UP000326757"/>
    </source>
</evidence>
<comment type="caution">
    <text evidence="2">The sequence shown here is derived from an EMBL/GenBank/DDBJ whole genome shotgun (WGS) entry which is preliminary data.</text>
</comment>
<accession>A0A5N6K436</accession>
<name>A0A5N6K436_MONLA</name>
<dbReference type="Proteomes" id="UP000326757">
    <property type="component" value="Unassembled WGS sequence"/>
</dbReference>
<gene>
    <name evidence="2" type="ORF">EYC80_002462</name>
</gene>
<feature type="region of interest" description="Disordered" evidence="1">
    <location>
        <begin position="507"/>
        <end position="577"/>
    </location>
</feature>
<evidence type="ECO:0000256" key="1">
    <source>
        <dbReference type="SAM" id="MobiDB-lite"/>
    </source>
</evidence>
<organism evidence="2 3">
    <name type="scientific">Monilinia laxa</name>
    <name type="common">Brown rot fungus</name>
    <name type="synonym">Sclerotinia laxa</name>
    <dbReference type="NCBI Taxonomy" id="61186"/>
    <lineage>
        <taxon>Eukaryota</taxon>
        <taxon>Fungi</taxon>
        <taxon>Dikarya</taxon>
        <taxon>Ascomycota</taxon>
        <taxon>Pezizomycotina</taxon>
        <taxon>Leotiomycetes</taxon>
        <taxon>Helotiales</taxon>
        <taxon>Sclerotiniaceae</taxon>
        <taxon>Monilinia</taxon>
    </lineage>
</organism>
<feature type="compositionally biased region" description="Polar residues" evidence="1">
    <location>
        <begin position="141"/>
        <end position="155"/>
    </location>
</feature>
<reference evidence="2 3" key="1">
    <citation type="submission" date="2019-06" db="EMBL/GenBank/DDBJ databases">
        <title>Genome Sequence of the Brown Rot Fungal Pathogen Monilinia laxa.</title>
        <authorList>
            <person name="De Miccolis Angelini R.M."/>
            <person name="Landi L."/>
            <person name="Abate D."/>
            <person name="Pollastro S."/>
            <person name="Romanazzi G."/>
            <person name="Faretra F."/>
        </authorList>
    </citation>
    <scope>NUCLEOTIDE SEQUENCE [LARGE SCALE GENOMIC DNA]</scope>
    <source>
        <strain evidence="2 3">Mlax316</strain>
    </source>
</reference>
<dbReference type="OrthoDB" id="4159838at2759"/>
<sequence>MFLFTILPKTSTIYSIDIMEKDELSLASELNPSPASFTPVRRKESTLNNGRLNRDVEQEWTAARCNRLLRPLTSRISILRKTKQSTLDRMKIQCKKGKSVSDSNIDSASEETKNNNASWIGRKRVKRTYSGKAGTRGSGQHVINSDHSFKLPSNSRSSSIPGEIIIPTPLLNRAWRNTSSPYRAIPYKGDALGYCQKMGTTSISGGSAKVRIQGTSKTQPLGPQALSKIRNSMSPTRFNVHEGIYNGLEALLRATHPISNIHKRGPRSLFSMCLAIVPKYITMEEKLLSNEIKRVGSHSAIEQRDISTEIYDDLELFGSSGRGWIHLQSVVRAHGVQIIRDAVSEGLLDLTEPNPDEISDFIIDPLYQMYTEESKDPGAEVSSDLAEKPFSAYNEAVRFISSVARCCGKGASTSGFEYLQHIHQRLKQVNPGSGLNARTALYGIIVDSAFAFAQVAPGQRYLDYADSLDGELHADSSRRPESARKESCYPSTAFRWEEGISSWVTATPATNTSKTRAKSNTPNFDSDDVELESPSISRAQRPGQLGRGSKRKADNDGYDQSTGSDIQPRSMFKNDTRREKASSFDIWLCDSSDDELNSSYESSQNNRVLKEVQNAATRHRIKLVETKRRKEGPTNHEKQSVGNDVRVIGQSVSSGKASEVGAPKVIYALADWICQCWMYTWKFCCVKKKLIPLMNSIRDFFCDKSMSPGTLNGNFPRGILYTLSSERVVMSITDLKRNE</sequence>
<keyword evidence="3" id="KW-1185">Reference proteome</keyword>
<feature type="region of interest" description="Disordered" evidence="1">
    <location>
        <begin position="130"/>
        <end position="155"/>
    </location>
</feature>